<dbReference type="EMBL" id="JARPOI010000006">
    <property type="protein sequence ID" value="KAJ9178771.1"/>
    <property type="molecule type" value="Genomic_DNA"/>
</dbReference>
<protein>
    <recommendedName>
        <fullName evidence="3">Aspartic peptidase DDI1-type domain-containing protein</fullName>
    </recommendedName>
</protein>
<keyword evidence="2" id="KW-1185">Reference proteome</keyword>
<organism evidence="1 2">
    <name type="scientific">Hevea brasiliensis</name>
    <name type="common">Para rubber tree</name>
    <name type="synonym">Siphonia brasiliensis</name>
    <dbReference type="NCBI Taxonomy" id="3981"/>
    <lineage>
        <taxon>Eukaryota</taxon>
        <taxon>Viridiplantae</taxon>
        <taxon>Streptophyta</taxon>
        <taxon>Embryophyta</taxon>
        <taxon>Tracheophyta</taxon>
        <taxon>Spermatophyta</taxon>
        <taxon>Magnoliopsida</taxon>
        <taxon>eudicotyledons</taxon>
        <taxon>Gunneridae</taxon>
        <taxon>Pentapetalae</taxon>
        <taxon>rosids</taxon>
        <taxon>fabids</taxon>
        <taxon>Malpighiales</taxon>
        <taxon>Euphorbiaceae</taxon>
        <taxon>Crotonoideae</taxon>
        <taxon>Micrandreae</taxon>
        <taxon>Hevea</taxon>
    </lineage>
</organism>
<comment type="caution">
    <text evidence="1">The sequence shown here is derived from an EMBL/GenBank/DDBJ whole genome shotgun (WGS) entry which is preliminary data.</text>
</comment>
<evidence type="ECO:0000313" key="1">
    <source>
        <dbReference type="EMBL" id="KAJ9178771.1"/>
    </source>
</evidence>
<gene>
    <name evidence="1" type="ORF">P3X46_010628</name>
</gene>
<dbReference type="PANTHER" id="PTHR33240:SF17">
    <property type="entry name" value="EUKARYOTIC PEPTIDE CHAIN RELEASE FACTOR GTP-BINDING SUBUNIT-LIKE"/>
    <property type="match status" value="1"/>
</dbReference>
<dbReference type="Proteomes" id="UP001174677">
    <property type="component" value="Chromosome 6"/>
</dbReference>
<name>A0ABQ9MER4_HEVBR</name>
<dbReference type="Gene3D" id="2.40.70.10">
    <property type="entry name" value="Acid Proteases"/>
    <property type="match status" value="1"/>
</dbReference>
<evidence type="ECO:0008006" key="3">
    <source>
        <dbReference type="Google" id="ProtNLM"/>
    </source>
</evidence>
<sequence>RINQRLERFIRESRDERKASTCRNKDIITEKDMSMIYVINVIASRPNIGKEIITIGSNDHEVKQPHSDLLVVSVQINRYIVRQVLIDTGRSVNLLTKEVLEKLGHKSKNLAKVMYPLIGLGDKTILVFGIINLVVVLGDEGYKREICTKFVMVDIPLSYNIILSQPIKMA</sequence>
<dbReference type="InterPro" id="IPR021109">
    <property type="entry name" value="Peptidase_aspartic_dom_sf"/>
</dbReference>
<evidence type="ECO:0000313" key="2">
    <source>
        <dbReference type="Proteomes" id="UP001174677"/>
    </source>
</evidence>
<dbReference type="SUPFAM" id="SSF50630">
    <property type="entry name" value="Acid proteases"/>
    <property type="match status" value="1"/>
</dbReference>
<proteinExistence type="predicted"/>
<dbReference type="CDD" id="cd00303">
    <property type="entry name" value="retropepsin_like"/>
    <property type="match status" value="1"/>
</dbReference>
<reference evidence="1" key="1">
    <citation type="journal article" date="2023" name="Plant Biotechnol. J.">
        <title>Chromosome-level wild Hevea brasiliensis genome provides new tools for genomic-assisted breeding and valuable loci to elevate rubber yield.</title>
        <authorList>
            <person name="Cheng H."/>
            <person name="Song X."/>
            <person name="Hu Y."/>
            <person name="Wu T."/>
            <person name="Yang Q."/>
            <person name="An Z."/>
            <person name="Feng S."/>
            <person name="Deng Z."/>
            <person name="Wu W."/>
            <person name="Zeng X."/>
            <person name="Tu M."/>
            <person name="Wang X."/>
            <person name="Huang H."/>
        </authorList>
    </citation>
    <scope>NUCLEOTIDE SEQUENCE</scope>
    <source>
        <strain evidence="1">MT/VB/25A 57/8</strain>
    </source>
</reference>
<accession>A0ABQ9MER4</accession>
<feature type="non-terminal residue" evidence="1">
    <location>
        <position position="1"/>
    </location>
</feature>
<dbReference type="PANTHER" id="PTHR33240">
    <property type="entry name" value="OS08G0508500 PROTEIN"/>
    <property type="match status" value="1"/>
</dbReference>